<protein>
    <submittedName>
        <fullName evidence="1">Uncharacterized protein</fullName>
    </submittedName>
</protein>
<evidence type="ECO:0000313" key="2">
    <source>
        <dbReference type="Proteomes" id="UP000634136"/>
    </source>
</evidence>
<reference evidence="1" key="1">
    <citation type="submission" date="2020-09" db="EMBL/GenBank/DDBJ databases">
        <title>Genome-Enabled Discovery of Anthraquinone Biosynthesis in Senna tora.</title>
        <authorList>
            <person name="Kang S.-H."/>
            <person name="Pandey R.P."/>
            <person name="Lee C.-M."/>
            <person name="Sim J.-S."/>
            <person name="Jeong J.-T."/>
            <person name="Choi B.-S."/>
            <person name="Jung M."/>
            <person name="Ginzburg D."/>
            <person name="Zhao K."/>
            <person name="Won S.Y."/>
            <person name="Oh T.-J."/>
            <person name="Yu Y."/>
            <person name="Kim N.-H."/>
            <person name="Lee O.R."/>
            <person name="Lee T.-H."/>
            <person name="Bashyal P."/>
            <person name="Kim T.-S."/>
            <person name="Lee W.-H."/>
            <person name="Kawkins C."/>
            <person name="Kim C.-K."/>
            <person name="Kim J.S."/>
            <person name="Ahn B.O."/>
            <person name="Rhee S.Y."/>
            <person name="Sohng J.K."/>
        </authorList>
    </citation>
    <scope>NUCLEOTIDE SEQUENCE</scope>
    <source>
        <tissue evidence="1">Leaf</tissue>
    </source>
</reference>
<gene>
    <name evidence="1" type="ORF">G2W53_024814</name>
</gene>
<keyword evidence="2" id="KW-1185">Reference proteome</keyword>
<name>A0A834TKT6_9FABA</name>
<dbReference type="EMBL" id="JAAIUW010000008">
    <property type="protein sequence ID" value="KAF7819359.1"/>
    <property type="molecule type" value="Genomic_DNA"/>
</dbReference>
<evidence type="ECO:0000313" key="1">
    <source>
        <dbReference type="EMBL" id="KAF7819359.1"/>
    </source>
</evidence>
<proteinExistence type="predicted"/>
<comment type="caution">
    <text evidence="1">The sequence shown here is derived from an EMBL/GenBank/DDBJ whole genome shotgun (WGS) entry which is preliminary data.</text>
</comment>
<accession>A0A834TKT6</accession>
<dbReference type="AlphaFoldDB" id="A0A834TKT6"/>
<dbReference type="Proteomes" id="UP000634136">
    <property type="component" value="Unassembled WGS sequence"/>
</dbReference>
<organism evidence="1 2">
    <name type="scientific">Senna tora</name>
    <dbReference type="NCBI Taxonomy" id="362788"/>
    <lineage>
        <taxon>Eukaryota</taxon>
        <taxon>Viridiplantae</taxon>
        <taxon>Streptophyta</taxon>
        <taxon>Embryophyta</taxon>
        <taxon>Tracheophyta</taxon>
        <taxon>Spermatophyta</taxon>
        <taxon>Magnoliopsida</taxon>
        <taxon>eudicotyledons</taxon>
        <taxon>Gunneridae</taxon>
        <taxon>Pentapetalae</taxon>
        <taxon>rosids</taxon>
        <taxon>fabids</taxon>
        <taxon>Fabales</taxon>
        <taxon>Fabaceae</taxon>
        <taxon>Caesalpinioideae</taxon>
        <taxon>Cassia clade</taxon>
        <taxon>Senna</taxon>
    </lineage>
</organism>
<sequence length="97" mass="11223">MRRSGSGFRIWKQREENLGLHGSGRVGCRRYEIRIREVGTRWRRGKGKMREREREFVNGNGNTVKAEAVNQRNGKLENEDGAAHWCMQSQCVISSLC</sequence>